<dbReference type="SUPFAM" id="SSF48065">
    <property type="entry name" value="DBL homology domain (DH-domain)"/>
    <property type="match status" value="1"/>
</dbReference>
<gene>
    <name evidence="3" type="ORF">EXIGLDRAFT_704510</name>
</gene>
<dbReference type="Pfam" id="PF00621">
    <property type="entry name" value="RhoGEF"/>
    <property type="match status" value="1"/>
</dbReference>
<reference evidence="3 4" key="1">
    <citation type="journal article" date="2016" name="Mol. Biol. Evol.">
        <title>Comparative Genomics of Early-Diverging Mushroom-Forming Fungi Provides Insights into the Origins of Lignocellulose Decay Capabilities.</title>
        <authorList>
            <person name="Nagy L.G."/>
            <person name="Riley R."/>
            <person name="Tritt A."/>
            <person name="Adam C."/>
            <person name="Daum C."/>
            <person name="Floudas D."/>
            <person name="Sun H."/>
            <person name="Yadav J.S."/>
            <person name="Pangilinan J."/>
            <person name="Larsson K.H."/>
            <person name="Matsuura K."/>
            <person name="Barry K."/>
            <person name="Labutti K."/>
            <person name="Kuo R."/>
            <person name="Ohm R.A."/>
            <person name="Bhattacharya S.S."/>
            <person name="Shirouzu T."/>
            <person name="Yoshinaga Y."/>
            <person name="Martin F.M."/>
            <person name="Grigoriev I.V."/>
            <person name="Hibbett D.S."/>
        </authorList>
    </citation>
    <scope>NUCLEOTIDE SEQUENCE [LARGE SCALE GENOMIC DNA]</scope>
    <source>
        <strain evidence="3 4">HHB12029</strain>
    </source>
</reference>
<protein>
    <recommendedName>
        <fullName evidence="2">DH domain-containing protein</fullName>
    </recommendedName>
</protein>
<dbReference type="AlphaFoldDB" id="A0A165KWI1"/>
<feature type="compositionally biased region" description="Pro residues" evidence="1">
    <location>
        <begin position="407"/>
        <end position="423"/>
    </location>
</feature>
<feature type="region of interest" description="Disordered" evidence="1">
    <location>
        <begin position="119"/>
        <end position="266"/>
    </location>
</feature>
<feature type="compositionally biased region" description="Basic residues" evidence="1">
    <location>
        <begin position="152"/>
        <end position="163"/>
    </location>
</feature>
<sequence>MFSISSRRSSNSQGVLRKQRRPASEQTVSVTQFELVQQHRPPLDTRTMSTSMESSIYFASTVDYDDDDGMDDFFSRRLARELDTVVKTPPENLVHRVCQSDIGHGSSADYFDTMPTSPVSMFAGHGGRPSMSSEHAPSSTATHSSAADSQHVKRHKSKLRKPNRNSNSHPPSAFPGAVHSVFPSEPASTPQPGIFRRLTSWKRRSTPDVSRIPAAPSTASVDSQNIGVGASALSLPERAQPYPQRPLPSVRQPPRSDIGHSTPAAALQSDSFSSWASASVSGHGYDSSAHGHVGFCDTPATSVGALSIPPVPPLPAKLEDVLTRLRSQQQQETLDLPPPPPSPLSPGPLARRKPVPPMRDSIAEASVSIGQAFLDLDPLPSTPELVSDSPPAGSSTSGSEEHLQLPHTPPEGAPMPRLRPPLPRLNSSRRWTMPSSAARAMLCAQEIVETEENYRRALGQLLRGETTFPPPAKLTALVPALLASSPRFAASALGPANAFIEATPALEKALVDWCAVVGGFFHPSPRSADSWSRGSRGKRDSLFSSDSSSSLGSLSARNVLRSRRLSRPVGQLAAERLGLSSSTGDLIEAGGKRVKVPTVQDLAIQPTQRAVRYVLLFRELLEHTHGEEREDVQRALDEAVRIAKRCDEALVIHQPQQQKTTKP</sequence>
<feature type="compositionally biased region" description="Low complexity" evidence="1">
    <location>
        <begin position="542"/>
        <end position="552"/>
    </location>
</feature>
<organism evidence="3 4">
    <name type="scientific">Exidia glandulosa HHB12029</name>
    <dbReference type="NCBI Taxonomy" id="1314781"/>
    <lineage>
        <taxon>Eukaryota</taxon>
        <taxon>Fungi</taxon>
        <taxon>Dikarya</taxon>
        <taxon>Basidiomycota</taxon>
        <taxon>Agaricomycotina</taxon>
        <taxon>Agaricomycetes</taxon>
        <taxon>Auriculariales</taxon>
        <taxon>Exidiaceae</taxon>
        <taxon>Exidia</taxon>
    </lineage>
</organism>
<dbReference type="STRING" id="1314781.A0A165KWI1"/>
<dbReference type="EMBL" id="KV425936">
    <property type="protein sequence ID" value="KZV96994.1"/>
    <property type="molecule type" value="Genomic_DNA"/>
</dbReference>
<feature type="region of interest" description="Disordered" evidence="1">
    <location>
        <begin position="376"/>
        <end position="429"/>
    </location>
</feature>
<proteinExistence type="predicted"/>
<dbReference type="InterPro" id="IPR000219">
    <property type="entry name" value="DH_dom"/>
</dbReference>
<dbReference type="PROSITE" id="PS50010">
    <property type="entry name" value="DH_2"/>
    <property type="match status" value="1"/>
</dbReference>
<evidence type="ECO:0000256" key="1">
    <source>
        <dbReference type="SAM" id="MobiDB-lite"/>
    </source>
</evidence>
<evidence type="ECO:0000259" key="2">
    <source>
        <dbReference type="PROSITE" id="PS50010"/>
    </source>
</evidence>
<feature type="compositionally biased region" description="Low complexity" evidence="1">
    <location>
        <begin position="1"/>
        <end position="12"/>
    </location>
</feature>
<evidence type="ECO:0000313" key="3">
    <source>
        <dbReference type="EMBL" id="KZV96994.1"/>
    </source>
</evidence>
<dbReference type="InterPro" id="IPR035899">
    <property type="entry name" value="DBL_dom_sf"/>
</dbReference>
<feature type="region of interest" description="Disordered" evidence="1">
    <location>
        <begin position="525"/>
        <end position="552"/>
    </location>
</feature>
<feature type="domain" description="DH" evidence="2">
    <location>
        <begin position="599"/>
        <end position="649"/>
    </location>
</feature>
<accession>A0A165KWI1</accession>
<dbReference type="Gene3D" id="1.20.900.10">
    <property type="entry name" value="Dbl homology (DH) domain"/>
    <property type="match status" value="1"/>
</dbReference>
<keyword evidence="4" id="KW-1185">Reference proteome</keyword>
<name>A0A165KWI1_EXIGL</name>
<evidence type="ECO:0000313" key="4">
    <source>
        <dbReference type="Proteomes" id="UP000077266"/>
    </source>
</evidence>
<dbReference type="InParanoid" id="A0A165KWI1"/>
<dbReference type="GO" id="GO:0005085">
    <property type="term" value="F:guanyl-nucleotide exchange factor activity"/>
    <property type="evidence" value="ECO:0007669"/>
    <property type="project" value="InterPro"/>
</dbReference>
<feature type="compositionally biased region" description="Pro residues" evidence="1">
    <location>
        <begin position="336"/>
        <end position="346"/>
    </location>
</feature>
<feature type="compositionally biased region" description="Low complexity" evidence="1">
    <location>
        <begin position="132"/>
        <end position="149"/>
    </location>
</feature>
<feature type="region of interest" description="Disordered" evidence="1">
    <location>
        <begin position="325"/>
        <end position="356"/>
    </location>
</feature>
<feature type="compositionally biased region" description="Polar residues" evidence="1">
    <location>
        <begin position="217"/>
        <end position="226"/>
    </location>
</feature>
<dbReference type="OrthoDB" id="660555at2759"/>
<dbReference type="Proteomes" id="UP000077266">
    <property type="component" value="Unassembled WGS sequence"/>
</dbReference>
<feature type="region of interest" description="Disordered" evidence="1">
    <location>
        <begin position="1"/>
        <end position="29"/>
    </location>
</feature>